<keyword evidence="5" id="KW-0449">Lipoprotein</keyword>
<dbReference type="Pfam" id="PF01547">
    <property type="entry name" value="SBP_bac_1"/>
    <property type="match status" value="1"/>
</dbReference>
<keyword evidence="3" id="KW-0472">Membrane</keyword>
<organism evidence="7 8">
    <name type="scientific">Clostridium estertheticum subsp. estertheticum</name>
    <dbReference type="NCBI Taxonomy" id="1552"/>
    <lineage>
        <taxon>Bacteria</taxon>
        <taxon>Bacillati</taxon>
        <taxon>Bacillota</taxon>
        <taxon>Clostridia</taxon>
        <taxon>Eubacteriales</taxon>
        <taxon>Clostridiaceae</taxon>
        <taxon>Clostridium</taxon>
    </lineage>
</organism>
<evidence type="ECO:0000256" key="4">
    <source>
        <dbReference type="ARBA" id="ARBA00023139"/>
    </source>
</evidence>
<dbReference type="PANTHER" id="PTHR43649">
    <property type="entry name" value="ARABINOSE-BINDING PROTEIN-RELATED"/>
    <property type="match status" value="1"/>
</dbReference>
<dbReference type="EMBL" id="CP015756">
    <property type="protein sequence ID" value="APC39527.1"/>
    <property type="molecule type" value="Genomic_DNA"/>
</dbReference>
<dbReference type="OrthoDB" id="2650856at2"/>
<dbReference type="AlphaFoldDB" id="A0A1J0GE02"/>
<protein>
    <recommendedName>
        <fullName evidence="9">Extracellular solute-binding protein</fullName>
    </recommendedName>
</protein>
<dbReference type="InterPro" id="IPR050490">
    <property type="entry name" value="Bact_solute-bd_prot1"/>
</dbReference>
<dbReference type="PROSITE" id="PS51257">
    <property type="entry name" value="PROKAR_LIPOPROTEIN"/>
    <property type="match status" value="1"/>
</dbReference>
<dbReference type="STRING" id="1552.A7L45_05330"/>
<keyword evidence="1" id="KW-1003">Cell membrane</keyword>
<feature type="signal peptide" evidence="6">
    <location>
        <begin position="1"/>
        <end position="19"/>
    </location>
</feature>
<sequence length="489" mass="53487">MKKSIFRNLSLALSLTMIGGGLVGCGSKADTAATSTSKATDTAVVKPTTIKMTTDTFLKPEDGMADFVAGFKKQTGIALQITQPVHNQYYDKLSLQFASGDVPDVVEIASSYLSSFGSNGALWDMTDAISKSKTLQTIDPKYANSIKVNDKSFAYPIQTGGGCITYLRKDWLDKLNLKVPTTYDEFTAVLKAFKDMPDANGKKTIIPYSAAGVINTEVPYSIYLREFYQDAIPNFTKVNGKWVDGMSQPNMKAALQRMTKAYSDGLIDKEIVTNKTSSVRDKFYAGKVGAFTYWAGDWNRIMEQKLQNAVKTGTMIAIPAIKETKYIERAPVALGITSKAKNPTGIFKYLIEFMHDGGEGETLFTNGVKDLNYKVTNGVTKKVPSKLDPKIDFPKIYESPELSLTKFKNPIPLDKRVTSSLATFTKDSALEPLLPASDVLTKAIPDLLTLKNEVISKVMVGTLTVDAGLAKYNKDSKALVDSVLADLNK</sequence>
<evidence type="ECO:0000256" key="1">
    <source>
        <dbReference type="ARBA" id="ARBA00022475"/>
    </source>
</evidence>
<evidence type="ECO:0000256" key="6">
    <source>
        <dbReference type="SAM" id="SignalP"/>
    </source>
</evidence>
<keyword evidence="2 6" id="KW-0732">Signal</keyword>
<evidence type="ECO:0000313" key="8">
    <source>
        <dbReference type="Proteomes" id="UP000182569"/>
    </source>
</evidence>
<keyword evidence="8" id="KW-1185">Reference proteome</keyword>
<proteinExistence type="predicted"/>
<evidence type="ECO:0000313" key="7">
    <source>
        <dbReference type="EMBL" id="APC39527.1"/>
    </source>
</evidence>
<evidence type="ECO:0000256" key="5">
    <source>
        <dbReference type="ARBA" id="ARBA00023288"/>
    </source>
</evidence>
<dbReference type="Proteomes" id="UP000182569">
    <property type="component" value="Chromosome"/>
</dbReference>
<gene>
    <name evidence="7" type="ORF">A7L45_05330</name>
</gene>
<evidence type="ECO:0008006" key="9">
    <source>
        <dbReference type="Google" id="ProtNLM"/>
    </source>
</evidence>
<keyword evidence="4" id="KW-0564">Palmitate</keyword>
<dbReference type="SUPFAM" id="SSF53850">
    <property type="entry name" value="Periplasmic binding protein-like II"/>
    <property type="match status" value="1"/>
</dbReference>
<dbReference type="KEGG" id="ceu:A7L45_05330"/>
<dbReference type="Gene3D" id="3.40.190.10">
    <property type="entry name" value="Periplasmic binding protein-like II"/>
    <property type="match status" value="2"/>
</dbReference>
<dbReference type="InterPro" id="IPR006059">
    <property type="entry name" value="SBP"/>
</dbReference>
<accession>A0A1J0GE02</accession>
<evidence type="ECO:0000256" key="3">
    <source>
        <dbReference type="ARBA" id="ARBA00023136"/>
    </source>
</evidence>
<name>A0A1J0GE02_9CLOT</name>
<evidence type="ECO:0000256" key="2">
    <source>
        <dbReference type="ARBA" id="ARBA00022729"/>
    </source>
</evidence>
<dbReference type="RefSeq" id="WP_071611820.1">
    <property type="nucleotide sequence ID" value="NZ_CP015756.1"/>
</dbReference>
<reference evidence="8" key="1">
    <citation type="journal article" date="2016" name="Front. Microbiol.">
        <title>Complete Genome Sequence of Clostridium estertheticum DSM 8809, a Microbe Identified in Spoiled Vacuum Packed Beef.</title>
        <authorList>
            <person name="Yu Z."/>
            <person name="Gunn L."/>
            <person name="Brennan E."/>
            <person name="Reid R."/>
            <person name="Wall P.G."/>
            <person name="Gaora O.P."/>
            <person name="Hurley D."/>
            <person name="Bolton D."/>
            <person name="Fanning S."/>
        </authorList>
    </citation>
    <scope>NUCLEOTIDE SEQUENCE [LARGE SCALE GENOMIC DNA]</scope>
    <source>
        <strain evidence="8">DSM 8809</strain>
    </source>
</reference>
<dbReference type="PANTHER" id="PTHR43649:SF33">
    <property type="entry name" value="POLYGALACTURONAN_RHAMNOGALACTURONAN-BINDING PROTEIN YTCQ"/>
    <property type="match status" value="1"/>
</dbReference>
<feature type="chain" id="PRO_5038566174" description="Extracellular solute-binding protein" evidence="6">
    <location>
        <begin position="20"/>
        <end position="489"/>
    </location>
</feature>